<dbReference type="EMBL" id="QGNW01001680">
    <property type="protein sequence ID" value="RVW33369.1"/>
    <property type="molecule type" value="Genomic_DNA"/>
</dbReference>
<dbReference type="AlphaFoldDB" id="A0A438DD53"/>
<proteinExistence type="predicted"/>
<protein>
    <recommendedName>
        <fullName evidence="3">Reverse transcriptase Ty1/copia-type domain-containing protein</fullName>
    </recommendedName>
</protein>
<accession>A0A438DD53</accession>
<evidence type="ECO:0008006" key="3">
    <source>
        <dbReference type="Google" id="ProtNLM"/>
    </source>
</evidence>
<name>A0A438DD53_VITVI</name>
<reference evidence="1 2" key="1">
    <citation type="journal article" date="2018" name="PLoS Genet.">
        <title>Population sequencing reveals clonal diversity and ancestral inbreeding in the grapevine cultivar Chardonnay.</title>
        <authorList>
            <person name="Roach M.J."/>
            <person name="Johnson D.L."/>
            <person name="Bohlmann J."/>
            <person name="van Vuuren H.J."/>
            <person name="Jones S.J."/>
            <person name="Pretorius I.S."/>
            <person name="Schmidt S.A."/>
            <person name="Borneman A.R."/>
        </authorList>
    </citation>
    <scope>NUCLEOTIDE SEQUENCE [LARGE SCALE GENOMIC DNA]</scope>
    <source>
        <strain evidence="2">cv. Chardonnay</strain>
        <tissue evidence="1">Leaf</tissue>
    </source>
</reference>
<comment type="caution">
    <text evidence="1">The sequence shown here is derived from an EMBL/GenBank/DDBJ whole genome shotgun (WGS) entry which is preliminary data.</text>
</comment>
<gene>
    <name evidence="1" type="ORF">CK203_094239</name>
</gene>
<organism evidence="1 2">
    <name type="scientific">Vitis vinifera</name>
    <name type="common">Grape</name>
    <dbReference type="NCBI Taxonomy" id="29760"/>
    <lineage>
        <taxon>Eukaryota</taxon>
        <taxon>Viridiplantae</taxon>
        <taxon>Streptophyta</taxon>
        <taxon>Embryophyta</taxon>
        <taxon>Tracheophyta</taxon>
        <taxon>Spermatophyta</taxon>
        <taxon>Magnoliopsida</taxon>
        <taxon>eudicotyledons</taxon>
        <taxon>Gunneridae</taxon>
        <taxon>Pentapetalae</taxon>
        <taxon>rosids</taxon>
        <taxon>Vitales</taxon>
        <taxon>Vitaceae</taxon>
        <taxon>Viteae</taxon>
        <taxon>Vitis</taxon>
    </lineage>
</organism>
<sequence length="300" mass="33339">MSTTYCFVEFIVALKHDYHYIIAEQGTLLVSNLFGKYCFSSSYSHDSIPLNSWNSNVTLSNVYSIPITRIGIVHKEGDWDSLISPSSETPTLSPPSHSHPIHVTPPPSYLKDFYYYSTTSHSSSHSYPFFDVLGYAKLFSSHHALINVISSHVGPTFFSQAIVIPKWNQAMQAELQALEQNKTWYLTTFPPSTSCGLQVDVNNAFLHDDLAKGVNMCLPLGYHHEKEQLTSNISDNDPKTSPNIDKSTFKCTHCNKIGPTSLDIHNFKATTLEANVAENASALVAATDHGGHPNKTDDWL</sequence>
<evidence type="ECO:0000313" key="1">
    <source>
        <dbReference type="EMBL" id="RVW33369.1"/>
    </source>
</evidence>
<dbReference type="Proteomes" id="UP000288805">
    <property type="component" value="Unassembled WGS sequence"/>
</dbReference>
<evidence type="ECO:0000313" key="2">
    <source>
        <dbReference type="Proteomes" id="UP000288805"/>
    </source>
</evidence>